<dbReference type="NCBIfam" id="TIGR00290">
    <property type="entry name" value="MJ0570_dom"/>
    <property type="match status" value="1"/>
</dbReference>
<sequence length="216" mass="24548">MSKKFIMSFSGGKDSTLALYRMMNKGYIPIGLLVTVKKGETGSWTHSIQKELLNKVSESLEIPLFLVECEMNEYEHKFTETLLKAKELGAQSCVFGDIDIADHRKWCEDRCKEAEIEAILPLWQEDREKLVNEFIDNGFSTVIKKVNLTQLPSDFLGKVLTREIVGEIKDLKCDPCGENGEYHTFVVDGPIFKEKVDFKVNKIVIDGDYGNLDISI</sequence>
<evidence type="ECO:0000259" key="1">
    <source>
        <dbReference type="Pfam" id="PF01902"/>
    </source>
</evidence>
<dbReference type="PANTHER" id="PTHR12196:SF2">
    <property type="entry name" value="DIPHTHINE--AMMONIA LIGASE"/>
    <property type="match status" value="1"/>
</dbReference>
<keyword evidence="3" id="KW-1185">Reference proteome</keyword>
<dbReference type="SUPFAM" id="SSF52402">
    <property type="entry name" value="Adenine nucleotide alpha hydrolases-like"/>
    <property type="match status" value="1"/>
</dbReference>
<dbReference type="CDD" id="cd01994">
    <property type="entry name" value="AANH_PF0828-like"/>
    <property type="match status" value="1"/>
</dbReference>
<dbReference type="GO" id="GO:0017183">
    <property type="term" value="P:protein histidyl modification to diphthamide"/>
    <property type="evidence" value="ECO:0007669"/>
    <property type="project" value="TreeGrafter"/>
</dbReference>
<protein>
    <submittedName>
        <fullName evidence="2">MJ0570-related uncharacterized domain-containing protein</fullName>
    </submittedName>
</protein>
<proteinExistence type="predicted"/>
<dbReference type="EMBL" id="FNGW01000003">
    <property type="protein sequence ID" value="SDL72044.1"/>
    <property type="molecule type" value="Genomic_DNA"/>
</dbReference>
<dbReference type="PANTHER" id="PTHR12196">
    <property type="entry name" value="DOMAIN OF UNKNOWN FUNCTION 71 DUF71 -CONTAINING PROTEIN"/>
    <property type="match status" value="1"/>
</dbReference>
<evidence type="ECO:0000313" key="2">
    <source>
        <dbReference type="EMBL" id="SDL72044.1"/>
    </source>
</evidence>
<dbReference type="Pfam" id="PF01902">
    <property type="entry name" value="Diphthami_syn_2"/>
    <property type="match status" value="1"/>
</dbReference>
<reference evidence="2 3" key="1">
    <citation type="submission" date="2016-10" db="EMBL/GenBank/DDBJ databases">
        <authorList>
            <person name="de Groot N.N."/>
        </authorList>
    </citation>
    <scope>NUCLEOTIDE SEQUENCE [LARGE SCALE GENOMIC DNA]</scope>
    <source>
        <strain evidence="2 3">DSM 797</strain>
    </source>
</reference>
<dbReference type="InterPro" id="IPR014729">
    <property type="entry name" value="Rossmann-like_a/b/a_fold"/>
</dbReference>
<evidence type="ECO:0000313" key="3">
    <source>
        <dbReference type="Proteomes" id="UP000199068"/>
    </source>
</evidence>
<dbReference type="Proteomes" id="UP000199068">
    <property type="component" value="Unassembled WGS sequence"/>
</dbReference>
<dbReference type="STRING" id="1121325.SAMN04515677_103174"/>
<dbReference type="InterPro" id="IPR002761">
    <property type="entry name" value="Diphthami_syn_dom"/>
</dbReference>
<dbReference type="InterPro" id="IPR030662">
    <property type="entry name" value="DPH6/MJ0570"/>
</dbReference>
<dbReference type="GO" id="GO:0017178">
    <property type="term" value="F:diphthine-ammonia ligase activity"/>
    <property type="evidence" value="ECO:0007669"/>
    <property type="project" value="TreeGrafter"/>
</dbReference>
<gene>
    <name evidence="2" type="ORF">SAMN04515677_103174</name>
</gene>
<feature type="domain" description="Diphthamide synthase" evidence="1">
    <location>
        <begin position="4"/>
        <end position="214"/>
    </location>
</feature>
<dbReference type="Gene3D" id="3.90.1490.10">
    <property type="entry name" value="putative n-type atp pyrophosphatase, domain 2"/>
    <property type="match status" value="1"/>
</dbReference>
<dbReference type="AlphaFoldDB" id="A0A1G9MD36"/>
<accession>A0A1G9MD36</accession>
<organism evidence="2 3">
    <name type="scientific">Romboutsia lituseburensis DSM 797</name>
    <dbReference type="NCBI Taxonomy" id="1121325"/>
    <lineage>
        <taxon>Bacteria</taxon>
        <taxon>Bacillati</taxon>
        <taxon>Bacillota</taxon>
        <taxon>Clostridia</taxon>
        <taxon>Peptostreptococcales</taxon>
        <taxon>Peptostreptococcaceae</taxon>
        <taxon>Romboutsia</taxon>
    </lineage>
</organism>
<name>A0A1G9MD36_9FIRM</name>
<dbReference type="RefSeq" id="WP_092724877.1">
    <property type="nucleotide sequence ID" value="NZ_FNGW01000003.1"/>
</dbReference>
<dbReference type="PIRSF" id="PIRSF039123">
    <property type="entry name" value="Diphthamide_synthase"/>
    <property type="match status" value="1"/>
</dbReference>
<dbReference type="Gene3D" id="3.40.50.620">
    <property type="entry name" value="HUPs"/>
    <property type="match status" value="1"/>
</dbReference>